<evidence type="ECO:0008006" key="3">
    <source>
        <dbReference type="Google" id="ProtNLM"/>
    </source>
</evidence>
<dbReference type="SUPFAM" id="SSF54913">
    <property type="entry name" value="GlnB-like"/>
    <property type="match status" value="1"/>
</dbReference>
<dbReference type="EMBL" id="CADCUU010000222">
    <property type="protein sequence ID" value="CAA9410257.1"/>
    <property type="molecule type" value="Genomic_DNA"/>
</dbReference>
<gene>
    <name evidence="2" type="ORF">AVDCRST_MAG15-1603</name>
</gene>
<dbReference type="AlphaFoldDB" id="A0A6J4PA58"/>
<accession>A0A6J4PA58</accession>
<feature type="region of interest" description="Disordered" evidence="1">
    <location>
        <begin position="80"/>
        <end position="100"/>
    </location>
</feature>
<organism evidence="2">
    <name type="scientific">uncultured Rubellimicrobium sp</name>
    <dbReference type="NCBI Taxonomy" id="543078"/>
    <lineage>
        <taxon>Bacteria</taxon>
        <taxon>Pseudomonadati</taxon>
        <taxon>Pseudomonadota</taxon>
        <taxon>Alphaproteobacteria</taxon>
        <taxon>Rhodobacterales</taxon>
        <taxon>Roseobacteraceae</taxon>
        <taxon>Rubellimicrobium</taxon>
        <taxon>environmental samples</taxon>
    </lineage>
</organism>
<reference evidence="2" key="1">
    <citation type="submission" date="2020-02" db="EMBL/GenBank/DDBJ databases">
        <authorList>
            <person name="Meier V. D."/>
        </authorList>
    </citation>
    <scope>NUCLEOTIDE SEQUENCE</scope>
    <source>
        <strain evidence="2">AVDCRST_MAG15</strain>
    </source>
</reference>
<dbReference type="InterPro" id="IPR011322">
    <property type="entry name" value="N-reg_PII-like_a/b"/>
</dbReference>
<sequence length="100" mass="10424">MATAVVTILPSLGEARRIARALAKARCPLAGRIEAVGSSGDRGQGGGIRLLVRCAPEALAEVERLIREHHTYAEPSIWTEAASPAAAPRAEEPIADLGTS</sequence>
<evidence type="ECO:0000256" key="1">
    <source>
        <dbReference type="SAM" id="MobiDB-lite"/>
    </source>
</evidence>
<evidence type="ECO:0000313" key="2">
    <source>
        <dbReference type="EMBL" id="CAA9410257.1"/>
    </source>
</evidence>
<proteinExistence type="predicted"/>
<name>A0A6J4PA58_9RHOB</name>
<protein>
    <recommendedName>
        <fullName evidence="3">DUF2007 domain-containing protein</fullName>
    </recommendedName>
</protein>